<sequence length="340" mass="37384">MVLLSEMRSSLADFKNATGFIAVIVGGTSGIGEAMVRALGKHANAAAVYVVGRNVEAADRILNDCRDQCPSSRFEFLQQDIALLKGVDVVCAQIQTRECKVDLLFMTPDYLSFGGTEETTEGLDKALSLRYYARIRFIHNLLPLLQNSPYPRVISVFAPYYGEFNFYLNDLSLRTHYGLLIATSHASIMTTLAHEVLAARHPTISFVHVFPGAVWTPSVAAGRMSPLLRWFLTWVVRPLFWMFLQGYEECGDRMLFLSLTAALPPRNSRVAGGWVGALGTSGLDESDVVGSDGEKGSGCYCVNSAAKRLANGKRLNDLRAKGAGDVVWEHTMDIYRAIDS</sequence>
<dbReference type="PANTHER" id="PTHR47534:SF3">
    <property type="entry name" value="ALCOHOL DEHYDROGENASE-LIKE C-TERMINAL DOMAIN-CONTAINING PROTEIN"/>
    <property type="match status" value="1"/>
</dbReference>
<dbReference type="GeneID" id="98178618"/>
<evidence type="ECO:0000256" key="1">
    <source>
        <dbReference type="ARBA" id="ARBA00023002"/>
    </source>
</evidence>
<proteinExistence type="predicted"/>
<gene>
    <name evidence="2" type="ORF">MFIFM68171_07875</name>
</gene>
<dbReference type="InterPro" id="IPR036291">
    <property type="entry name" value="NAD(P)-bd_dom_sf"/>
</dbReference>
<dbReference type="InterPro" id="IPR002347">
    <property type="entry name" value="SDR_fam"/>
</dbReference>
<protein>
    <submittedName>
        <fullName evidence="2">Uncharacterized protein</fullName>
    </submittedName>
</protein>
<reference evidence="2 3" key="1">
    <citation type="submission" date="2024-09" db="EMBL/GenBank/DDBJ databases">
        <title>Itraconazole resistance in Madurella fahalii resulting from another homologue of gene encoding cytochrome P450 14-alpha sterol demethylase (CYP51).</title>
        <authorList>
            <person name="Yoshioka I."/>
            <person name="Fahal A.H."/>
            <person name="Kaneko S."/>
            <person name="Yaguchi T."/>
        </authorList>
    </citation>
    <scope>NUCLEOTIDE SEQUENCE [LARGE SCALE GENOMIC DNA]</scope>
    <source>
        <strain evidence="2 3">IFM 68171</strain>
    </source>
</reference>
<dbReference type="Pfam" id="PF00106">
    <property type="entry name" value="adh_short"/>
    <property type="match status" value="1"/>
</dbReference>
<dbReference type="RefSeq" id="XP_070919396.1">
    <property type="nucleotide sequence ID" value="XM_071063295.1"/>
</dbReference>
<evidence type="ECO:0000313" key="3">
    <source>
        <dbReference type="Proteomes" id="UP001628179"/>
    </source>
</evidence>
<keyword evidence="3" id="KW-1185">Reference proteome</keyword>
<dbReference type="EMBL" id="BAAFSV010000004">
    <property type="protein sequence ID" value="GAB1317665.1"/>
    <property type="molecule type" value="Genomic_DNA"/>
</dbReference>
<evidence type="ECO:0000313" key="2">
    <source>
        <dbReference type="EMBL" id="GAB1317665.1"/>
    </source>
</evidence>
<comment type="caution">
    <text evidence="2">The sequence shown here is derived from an EMBL/GenBank/DDBJ whole genome shotgun (WGS) entry which is preliminary data.</text>
</comment>
<keyword evidence="1" id="KW-0560">Oxidoreductase</keyword>
<organism evidence="2 3">
    <name type="scientific">Madurella fahalii</name>
    <dbReference type="NCBI Taxonomy" id="1157608"/>
    <lineage>
        <taxon>Eukaryota</taxon>
        <taxon>Fungi</taxon>
        <taxon>Dikarya</taxon>
        <taxon>Ascomycota</taxon>
        <taxon>Pezizomycotina</taxon>
        <taxon>Sordariomycetes</taxon>
        <taxon>Sordariomycetidae</taxon>
        <taxon>Sordariales</taxon>
        <taxon>Sordariales incertae sedis</taxon>
        <taxon>Madurella</taxon>
    </lineage>
</organism>
<dbReference type="Gene3D" id="3.40.50.720">
    <property type="entry name" value="NAD(P)-binding Rossmann-like Domain"/>
    <property type="match status" value="1"/>
</dbReference>
<dbReference type="SUPFAM" id="SSF51735">
    <property type="entry name" value="NAD(P)-binding Rossmann-fold domains"/>
    <property type="match status" value="1"/>
</dbReference>
<dbReference type="Proteomes" id="UP001628179">
    <property type="component" value="Unassembled WGS sequence"/>
</dbReference>
<accession>A0ABQ0GIZ0</accession>
<dbReference type="PANTHER" id="PTHR47534">
    <property type="entry name" value="YALI0E05731P"/>
    <property type="match status" value="1"/>
</dbReference>
<name>A0ABQ0GIZ0_9PEZI</name>
<dbReference type="InterPro" id="IPR052228">
    <property type="entry name" value="Sec_Metab_Biosynth_Oxidored"/>
</dbReference>